<dbReference type="SUPFAM" id="SSF55729">
    <property type="entry name" value="Acyl-CoA N-acyltransferases (Nat)"/>
    <property type="match status" value="1"/>
</dbReference>
<sequence length="195" mass="21518">MPSSLRVVRFRSGDAPEVLAQAWRLRYRVFKEQLGWEINSADLLEFDGFDRNAIHCAVLENNRVVGYWRSLPTTDTYLLEASFPDLLGGQVPKSASVWEISRFAVAPGAKRSREIGKLLVREIAAFGRDVKASELIAVTDPVFERFVKLCGLRIERIAGPMVVGKGHEGDVEAVVILCNIDAPTLEAVGLSLHAA</sequence>
<evidence type="ECO:0000256" key="2">
    <source>
        <dbReference type="ARBA" id="ARBA00022654"/>
    </source>
</evidence>
<dbReference type="PROSITE" id="PS00949">
    <property type="entry name" value="AUTOINDUCER_SYNTH_1"/>
    <property type="match status" value="1"/>
</dbReference>
<dbReference type="Gene3D" id="3.40.630.30">
    <property type="match status" value="1"/>
</dbReference>
<gene>
    <name evidence="8" type="primary">lasI_1</name>
    <name evidence="8" type="ORF">GALL_171450</name>
</gene>
<comment type="catalytic activity">
    <reaction evidence="6">
        <text>a fatty acyl-[ACP] + S-adenosyl-L-methionine = an N-acyl-L-homoserine lactone + S-methyl-5'-thioadenosine + holo-[ACP] + H(+)</text>
        <dbReference type="Rhea" id="RHEA:10096"/>
        <dbReference type="Rhea" id="RHEA-COMP:9685"/>
        <dbReference type="Rhea" id="RHEA-COMP:14125"/>
        <dbReference type="ChEBI" id="CHEBI:15378"/>
        <dbReference type="ChEBI" id="CHEBI:17509"/>
        <dbReference type="ChEBI" id="CHEBI:55474"/>
        <dbReference type="ChEBI" id="CHEBI:59789"/>
        <dbReference type="ChEBI" id="CHEBI:64479"/>
        <dbReference type="ChEBI" id="CHEBI:138651"/>
        <dbReference type="EC" id="2.3.1.184"/>
    </reaction>
</comment>
<keyword evidence="8" id="KW-0012">Acyltransferase</keyword>
<evidence type="ECO:0000256" key="3">
    <source>
        <dbReference type="ARBA" id="ARBA00022679"/>
    </source>
</evidence>
<dbReference type="PANTHER" id="PTHR39322">
    <property type="entry name" value="ACYL-HOMOSERINE-LACTONE SYNTHASE"/>
    <property type="match status" value="1"/>
</dbReference>
<dbReference type="Pfam" id="PF00765">
    <property type="entry name" value="Autoind_synth"/>
    <property type="match status" value="1"/>
</dbReference>
<dbReference type="GO" id="GO:0009372">
    <property type="term" value="P:quorum sensing"/>
    <property type="evidence" value="ECO:0007669"/>
    <property type="project" value="UniProtKB-KW"/>
</dbReference>
<reference evidence="8" key="1">
    <citation type="submission" date="2016-10" db="EMBL/GenBank/DDBJ databases">
        <title>Sequence of Gallionella enrichment culture.</title>
        <authorList>
            <person name="Poehlein A."/>
            <person name="Muehling M."/>
            <person name="Daniel R."/>
        </authorList>
    </citation>
    <scope>NUCLEOTIDE SEQUENCE</scope>
</reference>
<dbReference type="GO" id="GO:0007165">
    <property type="term" value="P:signal transduction"/>
    <property type="evidence" value="ECO:0007669"/>
    <property type="project" value="TreeGrafter"/>
</dbReference>
<feature type="domain" description="N-acetyltransferase" evidence="7">
    <location>
        <begin position="8"/>
        <end position="181"/>
    </location>
</feature>
<keyword evidence="3 8" id="KW-0808">Transferase</keyword>
<keyword evidence="5" id="KW-0071">Autoinducer synthesis</keyword>
<protein>
    <recommendedName>
        <fullName evidence="1">acyl-homoserine-lactone synthase</fullName>
        <ecNumber evidence="1">2.3.1.184</ecNumber>
    </recommendedName>
</protein>
<dbReference type="GO" id="GO:0061579">
    <property type="term" value="F:N-acyl homoserine lactone synthase activity"/>
    <property type="evidence" value="ECO:0007669"/>
    <property type="project" value="UniProtKB-EC"/>
</dbReference>
<evidence type="ECO:0000256" key="6">
    <source>
        <dbReference type="ARBA" id="ARBA00048576"/>
    </source>
</evidence>
<dbReference type="EC" id="2.3.1.184" evidence="1"/>
<dbReference type="PRINTS" id="PR01549">
    <property type="entry name" value="AUTOINDCRSYN"/>
</dbReference>
<dbReference type="EMBL" id="MLJW01000091">
    <property type="protein sequence ID" value="OIR00808.1"/>
    <property type="molecule type" value="Genomic_DNA"/>
</dbReference>
<dbReference type="InterPro" id="IPR018311">
    <property type="entry name" value="Autoind_synth_CS"/>
</dbReference>
<evidence type="ECO:0000256" key="5">
    <source>
        <dbReference type="ARBA" id="ARBA00022929"/>
    </source>
</evidence>
<dbReference type="PROSITE" id="PS51186">
    <property type="entry name" value="GNAT"/>
    <property type="match status" value="1"/>
</dbReference>
<organism evidence="8">
    <name type="scientific">mine drainage metagenome</name>
    <dbReference type="NCBI Taxonomy" id="410659"/>
    <lineage>
        <taxon>unclassified sequences</taxon>
        <taxon>metagenomes</taxon>
        <taxon>ecological metagenomes</taxon>
    </lineage>
</organism>
<dbReference type="InterPro" id="IPR016181">
    <property type="entry name" value="Acyl_CoA_acyltransferase"/>
</dbReference>
<dbReference type="PANTHER" id="PTHR39322:SF1">
    <property type="entry name" value="ISOVALERYL-HOMOSERINE LACTONE SYNTHASE"/>
    <property type="match status" value="1"/>
</dbReference>
<name>A0A1J5S9R3_9ZZZZ</name>
<evidence type="ECO:0000256" key="1">
    <source>
        <dbReference type="ARBA" id="ARBA00012340"/>
    </source>
</evidence>
<dbReference type="AlphaFoldDB" id="A0A1J5S9R3"/>
<comment type="caution">
    <text evidence="8">The sequence shown here is derived from an EMBL/GenBank/DDBJ whole genome shotgun (WGS) entry which is preliminary data.</text>
</comment>
<proteinExistence type="predicted"/>
<evidence type="ECO:0000313" key="8">
    <source>
        <dbReference type="EMBL" id="OIR00808.1"/>
    </source>
</evidence>
<keyword evidence="2" id="KW-0673">Quorum sensing</keyword>
<accession>A0A1J5S9R3</accession>
<evidence type="ECO:0000256" key="4">
    <source>
        <dbReference type="ARBA" id="ARBA00022691"/>
    </source>
</evidence>
<dbReference type="PROSITE" id="PS51187">
    <property type="entry name" value="AUTOINDUCER_SYNTH_2"/>
    <property type="match status" value="1"/>
</dbReference>
<dbReference type="InterPro" id="IPR001690">
    <property type="entry name" value="Autoind_synthase"/>
</dbReference>
<evidence type="ECO:0000259" key="7">
    <source>
        <dbReference type="PROSITE" id="PS51186"/>
    </source>
</evidence>
<keyword evidence="4" id="KW-0949">S-adenosyl-L-methionine</keyword>
<dbReference type="InterPro" id="IPR000182">
    <property type="entry name" value="GNAT_dom"/>
</dbReference>